<dbReference type="Gene3D" id="3.20.20.100">
    <property type="entry name" value="NADP-dependent oxidoreductase domain"/>
    <property type="match status" value="1"/>
</dbReference>
<feature type="domain" description="NADP-dependent oxidoreductase" evidence="2">
    <location>
        <begin position="22"/>
        <end position="313"/>
    </location>
</feature>
<evidence type="ECO:0000259" key="2">
    <source>
        <dbReference type="Pfam" id="PF00248"/>
    </source>
</evidence>
<name>A0A0A1MMU4_9BACI</name>
<accession>A0A0A1MMU4</accession>
<dbReference type="PANTHER" id="PTHR43364:SF4">
    <property type="entry name" value="NAD(P)-LINKED OXIDOREDUCTASE SUPERFAMILY PROTEIN"/>
    <property type="match status" value="1"/>
</dbReference>
<dbReference type="GO" id="GO:0016491">
    <property type="term" value="F:oxidoreductase activity"/>
    <property type="evidence" value="ECO:0007669"/>
    <property type="project" value="UniProtKB-KW"/>
</dbReference>
<dbReference type="PANTHER" id="PTHR43364">
    <property type="entry name" value="NADH-SPECIFIC METHYLGLYOXAL REDUCTASE-RELATED"/>
    <property type="match status" value="1"/>
</dbReference>
<keyword evidence="4" id="KW-1185">Reference proteome</keyword>
<dbReference type="InterPro" id="IPR023210">
    <property type="entry name" value="NADP_OxRdtase_dom"/>
</dbReference>
<dbReference type="AlphaFoldDB" id="A0A0A1MMU4"/>
<gene>
    <name evidence="3" type="primary">yhdN_1</name>
    <name evidence="3" type="ORF">BN997_00214</name>
</gene>
<keyword evidence="1" id="KW-0560">Oxidoreductase</keyword>
<reference evidence="3 4" key="1">
    <citation type="submission" date="2014-11" db="EMBL/GenBank/DDBJ databases">
        <authorList>
            <person name="Urmite Genomes Urmite Genomes"/>
        </authorList>
    </citation>
    <scope>NUCLEOTIDE SEQUENCE [LARGE SCALE GENOMIC DNA]</scope>
    <source>
        <strain evidence="3 4">Oc5</strain>
    </source>
</reference>
<evidence type="ECO:0000256" key="1">
    <source>
        <dbReference type="ARBA" id="ARBA00023002"/>
    </source>
</evidence>
<dbReference type="Pfam" id="PF00248">
    <property type="entry name" value="Aldo_ket_red"/>
    <property type="match status" value="1"/>
</dbReference>
<dbReference type="CDD" id="cd19082">
    <property type="entry name" value="AKR_AKR10A1_2"/>
    <property type="match status" value="1"/>
</dbReference>
<sequence length="318" mass="36182">MKYITLKGIKDNKYIEKKCSRLIMGSGQFYQYESEEDNFKILDNFIEMGGNMFDTGHQYFNSEVTLGKWIKERGNREKIYILTKGAHPDDGEPGKRVNPASITKDVLESLERLNIGYIDFYALHRDDPSKEVGPIIEVLNEHLAAGRIHAIGASNWTYERIQEANEYASKHGLIGFTFNSPSLSLAKCNEVPWPDSIVADQEMIDWHKGNQLPLLSWSSQAMGFFSGKFSPEDRSNEELVRVYYNDENWKKYEIAKEIGSQKNMSAIQISLAYVLNQSFPTAAIIGPMEVSELASSLEGSKIRLTADEIKWLDLTEIE</sequence>
<evidence type="ECO:0000313" key="3">
    <source>
        <dbReference type="EMBL" id="CEI80411.1"/>
    </source>
</evidence>
<dbReference type="InterPro" id="IPR050523">
    <property type="entry name" value="AKR_Detox_Biosynth"/>
</dbReference>
<dbReference type="RefSeq" id="WP_042528863.1">
    <property type="nucleotide sequence ID" value="NZ_CDGG01000001.1"/>
</dbReference>
<proteinExistence type="predicted"/>
<evidence type="ECO:0000313" key="4">
    <source>
        <dbReference type="Proteomes" id="UP000040453"/>
    </source>
</evidence>
<dbReference type="Proteomes" id="UP000040453">
    <property type="component" value="Unassembled WGS sequence"/>
</dbReference>
<dbReference type="EMBL" id="CDGG01000001">
    <property type="protein sequence ID" value="CEI80411.1"/>
    <property type="molecule type" value="Genomic_DNA"/>
</dbReference>
<dbReference type="STRING" id="545501.BN997_00214"/>
<protein>
    <submittedName>
        <fullName evidence="3">General stress protein 69</fullName>
    </submittedName>
</protein>
<dbReference type="InterPro" id="IPR036812">
    <property type="entry name" value="NAD(P)_OxRdtase_dom_sf"/>
</dbReference>
<dbReference type="SUPFAM" id="SSF51430">
    <property type="entry name" value="NAD(P)-linked oxidoreductase"/>
    <property type="match status" value="1"/>
</dbReference>
<dbReference type="GO" id="GO:0005829">
    <property type="term" value="C:cytosol"/>
    <property type="evidence" value="ECO:0007669"/>
    <property type="project" value="TreeGrafter"/>
</dbReference>
<organism evidence="3 4">
    <name type="scientific">Oceanobacillus oncorhynchi</name>
    <dbReference type="NCBI Taxonomy" id="545501"/>
    <lineage>
        <taxon>Bacteria</taxon>
        <taxon>Bacillati</taxon>
        <taxon>Bacillota</taxon>
        <taxon>Bacilli</taxon>
        <taxon>Bacillales</taxon>
        <taxon>Bacillaceae</taxon>
        <taxon>Oceanobacillus</taxon>
    </lineage>
</organism>